<dbReference type="SUPFAM" id="SSF49503">
    <property type="entry name" value="Cupredoxins"/>
    <property type="match status" value="1"/>
</dbReference>
<comment type="caution">
    <text evidence="2">The sequence shown here is derived from an EMBL/GenBank/DDBJ whole genome shotgun (WGS) entry which is preliminary data.</text>
</comment>
<dbReference type="Pfam" id="PF02298">
    <property type="entry name" value="Cu_bind_like"/>
    <property type="match status" value="1"/>
</dbReference>
<dbReference type="AlphaFoldDB" id="A0AAV9D6Z8"/>
<dbReference type="Gene3D" id="2.60.40.420">
    <property type="entry name" value="Cupredoxins - blue copper proteins"/>
    <property type="match status" value="1"/>
</dbReference>
<name>A0AAV9D6Z8_ACOCL</name>
<dbReference type="PROSITE" id="PS51485">
    <property type="entry name" value="PHYTOCYANIN"/>
    <property type="match status" value="1"/>
</dbReference>
<dbReference type="Proteomes" id="UP001180020">
    <property type="component" value="Unassembled WGS sequence"/>
</dbReference>
<proteinExistence type="predicted"/>
<feature type="domain" description="Phytocyanin" evidence="1">
    <location>
        <begin position="1"/>
        <end position="44"/>
    </location>
</feature>
<reference evidence="2" key="1">
    <citation type="journal article" date="2023" name="Nat. Commun.">
        <title>Diploid and tetraploid genomes of Acorus and the evolution of monocots.</title>
        <authorList>
            <person name="Ma L."/>
            <person name="Liu K.W."/>
            <person name="Li Z."/>
            <person name="Hsiao Y.Y."/>
            <person name="Qi Y."/>
            <person name="Fu T."/>
            <person name="Tang G.D."/>
            <person name="Zhang D."/>
            <person name="Sun W.H."/>
            <person name="Liu D.K."/>
            <person name="Li Y."/>
            <person name="Chen G.Z."/>
            <person name="Liu X.D."/>
            <person name="Liao X.Y."/>
            <person name="Jiang Y.T."/>
            <person name="Yu X."/>
            <person name="Hao Y."/>
            <person name="Huang J."/>
            <person name="Zhao X.W."/>
            <person name="Ke S."/>
            <person name="Chen Y.Y."/>
            <person name="Wu W.L."/>
            <person name="Hsu J.L."/>
            <person name="Lin Y.F."/>
            <person name="Huang M.D."/>
            <person name="Li C.Y."/>
            <person name="Huang L."/>
            <person name="Wang Z.W."/>
            <person name="Zhao X."/>
            <person name="Zhong W.Y."/>
            <person name="Peng D.H."/>
            <person name="Ahmad S."/>
            <person name="Lan S."/>
            <person name="Zhang J.S."/>
            <person name="Tsai W.C."/>
            <person name="Van de Peer Y."/>
            <person name="Liu Z.J."/>
        </authorList>
    </citation>
    <scope>NUCLEOTIDE SEQUENCE</scope>
    <source>
        <strain evidence="2">CP</strain>
    </source>
</reference>
<dbReference type="InterPro" id="IPR008972">
    <property type="entry name" value="Cupredoxin"/>
</dbReference>
<dbReference type="InterPro" id="IPR003245">
    <property type="entry name" value="Phytocyanin_dom"/>
</dbReference>
<keyword evidence="3" id="KW-1185">Reference proteome</keyword>
<dbReference type="EMBL" id="JAUJYO010000015">
    <property type="protein sequence ID" value="KAK1296731.1"/>
    <property type="molecule type" value="Genomic_DNA"/>
</dbReference>
<evidence type="ECO:0000259" key="1">
    <source>
        <dbReference type="PROSITE" id="PS51485"/>
    </source>
</evidence>
<reference evidence="2" key="2">
    <citation type="submission" date="2023-06" db="EMBL/GenBank/DDBJ databases">
        <authorList>
            <person name="Ma L."/>
            <person name="Liu K.-W."/>
            <person name="Li Z."/>
            <person name="Hsiao Y.-Y."/>
            <person name="Qi Y."/>
            <person name="Fu T."/>
            <person name="Tang G."/>
            <person name="Zhang D."/>
            <person name="Sun W.-H."/>
            <person name="Liu D.-K."/>
            <person name="Li Y."/>
            <person name="Chen G.-Z."/>
            <person name="Liu X.-D."/>
            <person name="Liao X.-Y."/>
            <person name="Jiang Y.-T."/>
            <person name="Yu X."/>
            <person name="Hao Y."/>
            <person name="Huang J."/>
            <person name="Zhao X.-W."/>
            <person name="Ke S."/>
            <person name="Chen Y.-Y."/>
            <person name="Wu W.-L."/>
            <person name="Hsu J.-L."/>
            <person name="Lin Y.-F."/>
            <person name="Huang M.-D."/>
            <person name="Li C.-Y."/>
            <person name="Huang L."/>
            <person name="Wang Z.-W."/>
            <person name="Zhao X."/>
            <person name="Zhong W.-Y."/>
            <person name="Peng D.-H."/>
            <person name="Ahmad S."/>
            <person name="Lan S."/>
            <person name="Zhang J.-S."/>
            <person name="Tsai W.-C."/>
            <person name="Van De Peer Y."/>
            <person name="Liu Z.-J."/>
        </authorList>
    </citation>
    <scope>NUCLEOTIDE SEQUENCE</scope>
    <source>
        <strain evidence="2">CP</strain>
        <tissue evidence="2">Leaves</tissue>
    </source>
</reference>
<gene>
    <name evidence="2" type="ORF">QJS10_CPB15g02161</name>
</gene>
<organism evidence="2 3">
    <name type="scientific">Acorus calamus</name>
    <name type="common">Sweet flag</name>
    <dbReference type="NCBI Taxonomy" id="4465"/>
    <lineage>
        <taxon>Eukaryota</taxon>
        <taxon>Viridiplantae</taxon>
        <taxon>Streptophyta</taxon>
        <taxon>Embryophyta</taxon>
        <taxon>Tracheophyta</taxon>
        <taxon>Spermatophyta</taxon>
        <taxon>Magnoliopsida</taxon>
        <taxon>Liliopsida</taxon>
        <taxon>Acoraceae</taxon>
        <taxon>Acorus</taxon>
    </lineage>
</organism>
<evidence type="ECO:0000313" key="2">
    <source>
        <dbReference type="EMBL" id="KAK1296731.1"/>
    </source>
</evidence>
<sequence length="77" mass="8292">MNANNSLDSGNDAITLKTAGNKWYICATPGHCDLGQKLMINVISSGMSPIGSPAPAPTPTVTSNGPWWRRSPMLRWH</sequence>
<dbReference type="GO" id="GO:0009055">
    <property type="term" value="F:electron transfer activity"/>
    <property type="evidence" value="ECO:0007669"/>
    <property type="project" value="InterPro"/>
</dbReference>
<accession>A0AAV9D6Z8</accession>
<evidence type="ECO:0000313" key="3">
    <source>
        <dbReference type="Proteomes" id="UP001180020"/>
    </source>
</evidence>
<protein>
    <recommendedName>
        <fullName evidence="1">Phytocyanin domain-containing protein</fullName>
    </recommendedName>
</protein>